<keyword evidence="2" id="KW-1185">Reference proteome</keyword>
<comment type="caution">
    <text evidence="1">The sequence shown here is derived from an EMBL/GenBank/DDBJ whole genome shotgun (WGS) entry which is preliminary data.</text>
</comment>
<organism evidence="1 2">
    <name type="scientific">Jiangella mangrovi</name>
    <dbReference type="NCBI Taxonomy" id="1524084"/>
    <lineage>
        <taxon>Bacteria</taxon>
        <taxon>Bacillati</taxon>
        <taxon>Actinomycetota</taxon>
        <taxon>Actinomycetes</taxon>
        <taxon>Jiangellales</taxon>
        <taxon>Jiangellaceae</taxon>
        <taxon>Jiangella</taxon>
    </lineage>
</organism>
<dbReference type="RefSeq" id="WP_184826312.1">
    <property type="nucleotide sequence ID" value="NZ_JACHMM010000001.1"/>
</dbReference>
<reference evidence="1 2" key="1">
    <citation type="submission" date="2020-08" db="EMBL/GenBank/DDBJ databases">
        <title>Sequencing the genomes of 1000 actinobacteria strains.</title>
        <authorList>
            <person name="Klenk H.-P."/>
        </authorList>
    </citation>
    <scope>NUCLEOTIDE SEQUENCE [LARGE SCALE GENOMIC DNA]</scope>
    <source>
        <strain evidence="1 2">DSM 102122</strain>
    </source>
</reference>
<gene>
    <name evidence="1" type="ORF">HD601_004903</name>
</gene>
<evidence type="ECO:0000313" key="2">
    <source>
        <dbReference type="Proteomes" id="UP000542813"/>
    </source>
</evidence>
<proteinExistence type="predicted"/>
<name>A0A7W9GV47_9ACTN</name>
<dbReference type="EMBL" id="JACHMM010000001">
    <property type="protein sequence ID" value="MBB5790328.1"/>
    <property type="molecule type" value="Genomic_DNA"/>
</dbReference>
<dbReference type="AlphaFoldDB" id="A0A7W9GV47"/>
<evidence type="ECO:0000313" key="1">
    <source>
        <dbReference type="EMBL" id="MBB5790328.1"/>
    </source>
</evidence>
<accession>A0A7W9GV47</accession>
<sequence>MPAAEGHKAGAGLDGIMNAVNDEPVWDERAQRVYLTHLARDVRIALVALEESKLLANTVPPDPRLWASVDTFLTYAARLSKMVKPIDGARPKKDLQKQAAYDRRKLRGEKLRELLGVEETSAVLSRSVRDSSEHFDERLDAWVFEQERFTADELEAGARPAMESPPMRIVDNEAWTIEVAGDVLEIGAVGRELERILASVLRLEPLARFSHADAAVLLSLMQTAPPELRLSAPSRRPDEPVTAGLDPEELLSLEQRWAADFAKLDERGRQEPV</sequence>
<dbReference type="Proteomes" id="UP000542813">
    <property type="component" value="Unassembled WGS sequence"/>
</dbReference>
<protein>
    <submittedName>
        <fullName evidence="1">Uncharacterized protein</fullName>
    </submittedName>
</protein>